<proteinExistence type="predicted"/>
<dbReference type="EMBL" id="JAZHXI010000008">
    <property type="protein sequence ID" value="KAL2069343.1"/>
    <property type="molecule type" value="Genomic_DNA"/>
</dbReference>
<protein>
    <submittedName>
        <fullName evidence="1">Uncharacterized protein</fullName>
    </submittedName>
</protein>
<gene>
    <name evidence="1" type="ORF">VTL71DRAFT_15681</name>
</gene>
<accession>A0ABR4CHF8</accession>
<evidence type="ECO:0000313" key="1">
    <source>
        <dbReference type="EMBL" id="KAL2069343.1"/>
    </source>
</evidence>
<name>A0ABR4CHF8_9HELO</name>
<organism evidence="1 2">
    <name type="scientific">Oculimacula yallundae</name>
    <dbReference type="NCBI Taxonomy" id="86028"/>
    <lineage>
        <taxon>Eukaryota</taxon>
        <taxon>Fungi</taxon>
        <taxon>Dikarya</taxon>
        <taxon>Ascomycota</taxon>
        <taxon>Pezizomycotina</taxon>
        <taxon>Leotiomycetes</taxon>
        <taxon>Helotiales</taxon>
        <taxon>Ploettnerulaceae</taxon>
        <taxon>Oculimacula</taxon>
    </lineage>
</organism>
<comment type="caution">
    <text evidence="1">The sequence shown here is derived from an EMBL/GenBank/DDBJ whole genome shotgun (WGS) entry which is preliminary data.</text>
</comment>
<feature type="non-terminal residue" evidence="1">
    <location>
        <position position="80"/>
    </location>
</feature>
<keyword evidence="2" id="KW-1185">Reference proteome</keyword>
<reference evidence="1 2" key="1">
    <citation type="journal article" date="2024" name="Commun. Biol.">
        <title>Comparative genomic analysis of thermophilic fungi reveals convergent evolutionary adaptations and gene losses.</title>
        <authorList>
            <person name="Steindorff A.S."/>
            <person name="Aguilar-Pontes M.V."/>
            <person name="Robinson A.J."/>
            <person name="Andreopoulos B."/>
            <person name="LaButti K."/>
            <person name="Kuo A."/>
            <person name="Mondo S."/>
            <person name="Riley R."/>
            <person name="Otillar R."/>
            <person name="Haridas S."/>
            <person name="Lipzen A."/>
            <person name="Grimwood J."/>
            <person name="Schmutz J."/>
            <person name="Clum A."/>
            <person name="Reid I.D."/>
            <person name="Moisan M.C."/>
            <person name="Butler G."/>
            <person name="Nguyen T.T.M."/>
            <person name="Dewar K."/>
            <person name="Conant G."/>
            <person name="Drula E."/>
            <person name="Henrissat B."/>
            <person name="Hansel C."/>
            <person name="Singer S."/>
            <person name="Hutchinson M.I."/>
            <person name="de Vries R.P."/>
            <person name="Natvig D.O."/>
            <person name="Powell A.J."/>
            <person name="Tsang A."/>
            <person name="Grigoriev I.V."/>
        </authorList>
    </citation>
    <scope>NUCLEOTIDE SEQUENCE [LARGE SCALE GENOMIC DNA]</scope>
    <source>
        <strain evidence="1 2">CBS 494.80</strain>
    </source>
</reference>
<sequence length="80" mass="8800">MTSVGPLPLGELELELPSLLWAEQQARAESRNAANPKASDFASPMVTLSLFGFPIEIPQSKVYLRKAKEPLTREARNPPP</sequence>
<evidence type="ECO:0000313" key="2">
    <source>
        <dbReference type="Proteomes" id="UP001595075"/>
    </source>
</evidence>
<dbReference type="Proteomes" id="UP001595075">
    <property type="component" value="Unassembled WGS sequence"/>
</dbReference>